<dbReference type="OrthoDB" id="10548633at2759"/>
<gene>
    <name evidence="2" type="ORF">D9Q98_007638</name>
</gene>
<evidence type="ECO:0000313" key="3">
    <source>
        <dbReference type="Proteomes" id="UP001055712"/>
    </source>
</evidence>
<reference evidence="2" key="1">
    <citation type="journal article" date="2019" name="Plant J.">
        <title>Chlorella vulgaris genome assembly and annotation reveals the molecular basis for metabolic acclimation to high light conditions.</title>
        <authorList>
            <person name="Cecchin M."/>
            <person name="Marcolungo L."/>
            <person name="Rossato M."/>
            <person name="Girolomoni L."/>
            <person name="Cosentino E."/>
            <person name="Cuine S."/>
            <person name="Li-Beisson Y."/>
            <person name="Delledonne M."/>
            <person name="Ballottari M."/>
        </authorList>
    </citation>
    <scope>NUCLEOTIDE SEQUENCE</scope>
    <source>
        <strain evidence="2">211/11P</strain>
    </source>
</reference>
<dbReference type="EMBL" id="SIDB01000009">
    <property type="protein sequence ID" value="KAI3428821.1"/>
    <property type="molecule type" value="Genomic_DNA"/>
</dbReference>
<accession>A0A9D4TLI4</accession>
<keyword evidence="1" id="KW-0732">Signal</keyword>
<dbReference type="Proteomes" id="UP001055712">
    <property type="component" value="Unassembled WGS sequence"/>
</dbReference>
<reference evidence="2" key="2">
    <citation type="submission" date="2020-11" db="EMBL/GenBank/DDBJ databases">
        <authorList>
            <person name="Cecchin M."/>
            <person name="Marcolungo L."/>
            <person name="Rossato M."/>
            <person name="Girolomoni L."/>
            <person name="Cosentino E."/>
            <person name="Cuine S."/>
            <person name="Li-Beisson Y."/>
            <person name="Delledonne M."/>
            <person name="Ballottari M."/>
        </authorList>
    </citation>
    <scope>NUCLEOTIDE SEQUENCE</scope>
    <source>
        <strain evidence="2">211/11P</strain>
        <tissue evidence="2">Whole cell</tissue>
    </source>
</reference>
<keyword evidence="3" id="KW-1185">Reference proteome</keyword>
<evidence type="ECO:0000256" key="1">
    <source>
        <dbReference type="SAM" id="SignalP"/>
    </source>
</evidence>
<feature type="chain" id="PRO_5038613628" evidence="1">
    <location>
        <begin position="24"/>
        <end position="261"/>
    </location>
</feature>
<sequence>MTATRLRIVLACVVGGWGQGVWGQSGANPLLALVKGLGGGGALSAGLPMGDLSSVAETLGSIAGNVQGMFCTDPNVTLGHKVPSTLFGPQLNITVSAGNCSLVKEGLTGKNITCFGPSISFSKAPISFVPKHHTPDVFVAGSCVFGKNVGPQKEAEVETLYSGDDDEVVFGSLDHFLQALKAGGGLAGIWGDSNPPAAGTNPAAARFAAALLAQQEAAAAGSAGSDVAAGSLEDLLQRAGWQVVMNSGAEATKPEQAAVQM</sequence>
<evidence type="ECO:0000313" key="2">
    <source>
        <dbReference type="EMBL" id="KAI3428821.1"/>
    </source>
</evidence>
<organism evidence="2 3">
    <name type="scientific">Chlorella vulgaris</name>
    <name type="common">Green alga</name>
    <dbReference type="NCBI Taxonomy" id="3077"/>
    <lineage>
        <taxon>Eukaryota</taxon>
        <taxon>Viridiplantae</taxon>
        <taxon>Chlorophyta</taxon>
        <taxon>core chlorophytes</taxon>
        <taxon>Trebouxiophyceae</taxon>
        <taxon>Chlorellales</taxon>
        <taxon>Chlorellaceae</taxon>
        <taxon>Chlorella clade</taxon>
        <taxon>Chlorella</taxon>
    </lineage>
</organism>
<proteinExistence type="predicted"/>
<dbReference type="AlphaFoldDB" id="A0A9D4TLI4"/>
<feature type="signal peptide" evidence="1">
    <location>
        <begin position="1"/>
        <end position="23"/>
    </location>
</feature>
<protein>
    <submittedName>
        <fullName evidence="2">Uncharacterized protein</fullName>
    </submittedName>
</protein>
<name>A0A9D4TLI4_CHLVU</name>
<comment type="caution">
    <text evidence="2">The sequence shown here is derived from an EMBL/GenBank/DDBJ whole genome shotgun (WGS) entry which is preliminary data.</text>
</comment>